<gene>
    <name evidence="2" type="ORF">FFLO_02096</name>
</gene>
<evidence type="ECO:0000313" key="2">
    <source>
        <dbReference type="EMBL" id="KAG7562517.1"/>
    </source>
</evidence>
<feature type="region of interest" description="Disordered" evidence="1">
    <location>
        <begin position="62"/>
        <end position="83"/>
    </location>
</feature>
<dbReference type="AlphaFoldDB" id="A0A8K0NUC9"/>
<reference evidence="2" key="1">
    <citation type="submission" date="2020-04" db="EMBL/GenBank/DDBJ databases">
        <title>Analysis of mating type loci in Filobasidium floriforme.</title>
        <authorList>
            <person name="Nowrousian M."/>
        </authorList>
    </citation>
    <scope>NUCLEOTIDE SEQUENCE</scope>
    <source>
        <strain evidence="2">CBS 6242</strain>
    </source>
</reference>
<dbReference type="Proteomes" id="UP000812966">
    <property type="component" value="Unassembled WGS sequence"/>
</dbReference>
<keyword evidence="3" id="KW-1185">Reference proteome</keyword>
<comment type="caution">
    <text evidence="2">The sequence shown here is derived from an EMBL/GenBank/DDBJ whole genome shotgun (WGS) entry which is preliminary data.</text>
</comment>
<dbReference type="EMBL" id="JABELV010000031">
    <property type="protein sequence ID" value="KAG7562517.1"/>
    <property type="molecule type" value="Genomic_DNA"/>
</dbReference>
<name>A0A8K0NUC9_9TREE</name>
<evidence type="ECO:0000313" key="3">
    <source>
        <dbReference type="Proteomes" id="UP000812966"/>
    </source>
</evidence>
<organism evidence="2 3">
    <name type="scientific">Filobasidium floriforme</name>
    <dbReference type="NCBI Taxonomy" id="5210"/>
    <lineage>
        <taxon>Eukaryota</taxon>
        <taxon>Fungi</taxon>
        <taxon>Dikarya</taxon>
        <taxon>Basidiomycota</taxon>
        <taxon>Agaricomycotina</taxon>
        <taxon>Tremellomycetes</taxon>
        <taxon>Filobasidiales</taxon>
        <taxon>Filobasidiaceae</taxon>
        <taxon>Filobasidium</taxon>
    </lineage>
</organism>
<protein>
    <submittedName>
        <fullName evidence="2">Uncharacterized protein</fullName>
    </submittedName>
</protein>
<accession>A0A8K0NUC9</accession>
<sequence>MVLPTLLRRWQVQERHSRRLCDVQPGRRHVVGRDQRRGSLFLPPPHPPAAHRRQRHQVLRPMRPEEARLCPRPPRDGCRLRRR</sequence>
<proteinExistence type="predicted"/>
<evidence type="ECO:0000256" key="1">
    <source>
        <dbReference type="SAM" id="MobiDB-lite"/>
    </source>
</evidence>